<dbReference type="InterPro" id="IPR000923">
    <property type="entry name" value="BlueCu_1"/>
</dbReference>
<gene>
    <name evidence="4" type="ORF">FC093_04775</name>
</gene>
<dbReference type="PANTHER" id="PTHR36507">
    <property type="entry name" value="BLL1555 PROTEIN"/>
    <property type="match status" value="1"/>
</dbReference>
<accession>A0A4U3L9A7</accession>
<organism evidence="4 5">
    <name type="scientific">Ilyomonas limi</name>
    <dbReference type="NCBI Taxonomy" id="2575867"/>
    <lineage>
        <taxon>Bacteria</taxon>
        <taxon>Pseudomonadati</taxon>
        <taxon>Bacteroidota</taxon>
        <taxon>Chitinophagia</taxon>
        <taxon>Chitinophagales</taxon>
        <taxon>Chitinophagaceae</taxon>
        <taxon>Ilyomonas</taxon>
    </lineage>
</organism>
<keyword evidence="1" id="KW-0479">Metal-binding</keyword>
<dbReference type="OrthoDB" id="849076at2"/>
<comment type="caution">
    <text evidence="4">The sequence shown here is derived from an EMBL/GenBank/DDBJ whole genome shotgun (WGS) entry which is preliminary data.</text>
</comment>
<feature type="domain" description="Blue (type 1) copper" evidence="3">
    <location>
        <begin position="19"/>
        <end position="56"/>
    </location>
</feature>
<evidence type="ECO:0000256" key="2">
    <source>
        <dbReference type="ARBA" id="ARBA00023008"/>
    </source>
</evidence>
<evidence type="ECO:0000313" key="4">
    <source>
        <dbReference type="EMBL" id="TKK71064.1"/>
    </source>
</evidence>
<dbReference type="GO" id="GO:0009055">
    <property type="term" value="F:electron transfer activity"/>
    <property type="evidence" value="ECO:0007669"/>
    <property type="project" value="InterPro"/>
</dbReference>
<dbReference type="Gene3D" id="2.60.40.420">
    <property type="entry name" value="Cupredoxins - blue copper proteins"/>
    <property type="match status" value="1"/>
</dbReference>
<reference evidence="4 5" key="1">
    <citation type="submission" date="2019-05" db="EMBL/GenBank/DDBJ databases">
        <title>Panacibacter sp. strain 17mud1-8 Genome sequencing and assembly.</title>
        <authorList>
            <person name="Chhetri G."/>
        </authorList>
    </citation>
    <scope>NUCLEOTIDE SEQUENCE [LARGE SCALE GENOMIC DNA]</scope>
    <source>
        <strain evidence="4 5">17mud1-8</strain>
    </source>
</reference>
<sequence>MALSGCNGDKGKQANKTYTVVIQQMKFTPADLTVNEGDTVIWINKDIVEHNVTTETKDWSSPNLSPGMSWNKVMVKSAAYSCTLHPVMKGSLKVK</sequence>
<protein>
    <recommendedName>
        <fullName evidence="3">Blue (type 1) copper domain-containing protein</fullName>
    </recommendedName>
</protein>
<dbReference type="InterPro" id="IPR008972">
    <property type="entry name" value="Cupredoxin"/>
</dbReference>
<dbReference type="PANTHER" id="PTHR36507:SF1">
    <property type="entry name" value="BLL1555 PROTEIN"/>
    <property type="match status" value="1"/>
</dbReference>
<dbReference type="AlphaFoldDB" id="A0A4U3L9A7"/>
<dbReference type="InterPro" id="IPR052721">
    <property type="entry name" value="ET_Amicyanin"/>
</dbReference>
<proteinExistence type="predicted"/>
<evidence type="ECO:0000259" key="3">
    <source>
        <dbReference type="Pfam" id="PF00127"/>
    </source>
</evidence>
<dbReference type="Pfam" id="PF00127">
    <property type="entry name" value="Copper-bind"/>
    <property type="match status" value="1"/>
</dbReference>
<evidence type="ECO:0000313" key="5">
    <source>
        <dbReference type="Proteomes" id="UP000305848"/>
    </source>
</evidence>
<dbReference type="SUPFAM" id="SSF49503">
    <property type="entry name" value="Cupredoxins"/>
    <property type="match status" value="1"/>
</dbReference>
<keyword evidence="5" id="KW-1185">Reference proteome</keyword>
<name>A0A4U3L9A7_9BACT</name>
<dbReference type="EMBL" id="SZQL01000002">
    <property type="protein sequence ID" value="TKK71064.1"/>
    <property type="molecule type" value="Genomic_DNA"/>
</dbReference>
<dbReference type="Proteomes" id="UP000305848">
    <property type="component" value="Unassembled WGS sequence"/>
</dbReference>
<dbReference type="GO" id="GO:0005507">
    <property type="term" value="F:copper ion binding"/>
    <property type="evidence" value="ECO:0007669"/>
    <property type="project" value="InterPro"/>
</dbReference>
<evidence type="ECO:0000256" key="1">
    <source>
        <dbReference type="ARBA" id="ARBA00022723"/>
    </source>
</evidence>
<keyword evidence="2" id="KW-0186">Copper</keyword>